<dbReference type="EMBL" id="BLAL01000229">
    <property type="protein sequence ID" value="GES94145.1"/>
    <property type="molecule type" value="Genomic_DNA"/>
</dbReference>
<comment type="caution">
    <text evidence="1">The sequence shown here is derived from an EMBL/GenBank/DDBJ whole genome shotgun (WGS) entry which is preliminary data.</text>
</comment>
<evidence type="ECO:0000313" key="2">
    <source>
        <dbReference type="Proteomes" id="UP000615446"/>
    </source>
</evidence>
<organism evidence="1 2">
    <name type="scientific">Rhizophagus clarus</name>
    <dbReference type="NCBI Taxonomy" id="94130"/>
    <lineage>
        <taxon>Eukaryota</taxon>
        <taxon>Fungi</taxon>
        <taxon>Fungi incertae sedis</taxon>
        <taxon>Mucoromycota</taxon>
        <taxon>Glomeromycotina</taxon>
        <taxon>Glomeromycetes</taxon>
        <taxon>Glomerales</taxon>
        <taxon>Glomeraceae</taxon>
        <taxon>Rhizophagus</taxon>
    </lineage>
</organism>
<sequence length="118" mass="13785">MFFTVKDSDTCKLIKNIWSISIDNILYRLAPANYSKSDMINWKKFLGEFVGFDNTISPATVQETYVAQNSKHVYQQSPDKFILEFSSEHDLFNACAMKVHFNDYHITGSPRNYEVNWQ</sequence>
<protein>
    <submittedName>
        <fullName evidence="1">Uncharacterized protein</fullName>
    </submittedName>
</protein>
<dbReference type="Proteomes" id="UP000615446">
    <property type="component" value="Unassembled WGS sequence"/>
</dbReference>
<name>A0A8H3QVI9_9GLOM</name>
<reference evidence="1" key="1">
    <citation type="submission" date="2019-10" db="EMBL/GenBank/DDBJ databases">
        <title>Conservation and host-specific expression of non-tandemly repeated heterogenous ribosome RNA gene in arbuscular mycorrhizal fungi.</title>
        <authorList>
            <person name="Maeda T."/>
            <person name="Kobayashi Y."/>
            <person name="Nakagawa T."/>
            <person name="Ezawa T."/>
            <person name="Yamaguchi K."/>
            <person name="Bino T."/>
            <person name="Nishimoto Y."/>
            <person name="Shigenobu S."/>
            <person name="Kawaguchi M."/>
        </authorList>
    </citation>
    <scope>NUCLEOTIDE SEQUENCE</scope>
    <source>
        <strain evidence="1">HR1</strain>
    </source>
</reference>
<dbReference type="AlphaFoldDB" id="A0A8H3QVI9"/>
<accession>A0A8H3QVI9</accession>
<proteinExistence type="predicted"/>
<evidence type="ECO:0000313" key="1">
    <source>
        <dbReference type="EMBL" id="GES94145.1"/>
    </source>
</evidence>
<dbReference type="OrthoDB" id="2412271at2759"/>
<gene>
    <name evidence="1" type="ORF">RCL2_002088500</name>
</gene>